<dbReference type="RefSeq" id="XP_032128521.1">
    <property type="nucleotide sequence ID" value="XM_032272630.1"/>
</dbReference>
<proteinExistence type="predicted"/>
<reference evidence="2" key="1">
    <citation type="submission" date="2025-08" db="UniProtKB">
        <authorList>
            <consortium name="RefSeq"/>
        </authorList>
    </citation>
    <scope>IDENTIFICATION</scope>
    <source>
        <tissue evidence="2">Blood</tissue>
    </source>
</reference>
<accession>A0A6J3HE93</accession>
<sequence>MKLLQREEHQHDLPVPSSASTELVLVEDVRVSLEEVTIYDRLGFQIQPLPCQLPGWSSTSGKTRVTSSSTPVLRTTSRRPTRKWAIVMFIDWYFKSCHLISSAISSKAVRVSDLFCNFSHFHATL</sequence>
<gene>
    <name evidence="2" type="primary">LOC116546332</name>
</gene>
<evidence type="ECO:0000313" key="2">
    <source>
        <dbReference type="RefSeq" id="XP_032128521.1"/>
    </source>
</evidence>
<protein>
    <submittedName>
        <fullName evidence="2">Uncharacterized protein LOC116546332 isoform X1</fullName>
    </submittedName>
</protein>
<keyword evidence="1" id="KW-1185">Reference proteome</keyword>
<dbReference type="Proteomes" id="UP000504640">
    <property type="component" value="Unplaced"/>
</dbReference>
<dbReference type="AlphaFoldDB" id="A0A6J3HE93"/>
<name>A0A6J3HE93_SAPAP</name>
<dbReference type="GeneID" id="116546332"/>
<evidence type="ECO:0000313" key="1">
    <source>
        <dbReference type="Proteomes" id="UP000504640"/>
    </source>
</evidence>
<organism evidence="1 2">
    <name type="scientific">Sapajus apella</name>
    <name type="common">Brown-capped capuchin</name>
    <name type="synonym">Cebus apella</name>
    <dbReference type="NCBI Taxonomy" id="9515"/>
    <lineage>
        <taxon>Eukaryota</taxon>
        <taxon>Metazoa</taxon>
        <taxon>Chordata</taxon>
        <taxon>Craniata</taxon>
        <taxon>Vertebrata</taxon>
        <taxon>Euteleostomi</taxon>
        <taxon>Mammalia</taxon>
        <taxon>Eutheria</taxon>
        <taxon>Euarchontoglires</taxon>
        <taxon>Primates</taxon>
        <taxon>Haplorrhini</taxon>
        <taxon>Platyrrhini</taxon>
        <taxon>Cebidae</taxon>
        <taxon>Cebinae</taxon>
        <taxon>Sapajus</taxon>
    </lineage>
</organism>